<dbReference type="PATRIC" id="fig|1423777.3.peg.823"/>
<evidence type="ECO:0000313" key="3">
    <source>
        <dbReference type="Proteomes" id="UP000051686"/>
    </source>
</evidence>
<dbReference type="OrthoDB" id="9796381at2"/>
<keyword evidence="3" id="KW-1185">Reference proteome</keyword>
<dbReference type="InterPro" id="IPR000182">
    <property type="entry name" value="GNAT_dom"/>
</dbReference>
<name>A0A0R1MB81_9LACO</name>
<dbReference type="RefSeq" id="WP_057895739.1">
    <property type="nucleotide sequence ID" value="NZ_AZEH01000025.1"/>
</dbReference>
<feature type="domain" description="N-acetyltransferase" evidence="1">
    <location>
        <begin position="4"/>
        <end position="177"/>
    </location>
</feature>
<dbReference type="Pfam" id="PF00583">
    <property type="entry name" value="Acetyltransf_1"/>
    <property type="match status" value="1"/>
</dbReference>
<evidence type="ECO:0000313" key="2">
    <source>
        <dbReference type="EMBL" id="KRL05392.1"/>
    </source>
</evidence>
<dbReference type="Gene3D" id="3.40.630.30">
    <property type="match status" value="1"/>
</dbReference>
<sequence length="177" mass="20334">MPTIFIKQAHLRDVPAIVKLIGLGKKLLAADGIPQWQGNYPDPAIVKTDVQKGYTYLLLVDNQIAGAATLFQEEDPNYYKIYQGTWQKNPSSNKNYATIHRITINPQYHGQHLADFFFSGLFSAAYRLGFNEIRIDTHETNKRMQHLIKKSGFSYSGIVYMNDDSKDQRNVYQLFLK</sequence>
<dbReference type="GO" id="GO:0016747">
    <property type="term" value="F:acyltransferase activity, transferring groups other than amino-acyl groups"/>
    <property type="evidence" value="ECO:0007669"/>
    <property type="project" value="InterPro"/>
</dbReference>
<organism evidence="2 3">
    <name type="scientific">Liquorilactobacillus oeni DSM 19972</name>
    <dbReference type="NCBI Taxonomy" id="1423777"/>
    <lineage>
        <taxon>Bacteria</taxon>
        <taxon>Bacillati</taxon>
        <taxon>Bacillota</taxon>
        <taxon>Bacilli</taxon>
        <taxon>Lactobacillales</taxon>
        <taxon>Lactobacillaceae</taxon>
        <taxon>Liquorilactobacillus</taxon>
    </lineage>
</organism>
<evidence type="ECO:0000259" key="1">
    <source>
        <dbReference type="PROSITE" id="PS51186"/>
    </source>
</evidence>
<proteinExistence type="predicted"/>
<accession>A0A0R1MB81</accession>
<dbReference type="PROSITE" id="PS51186">
    <property type="entry name" value="GNAT"/>
    <property type="match status" value="1"/>
</dbReference>
<dbReference type="STRING" id="1423777.FD46_GL000799"/>
<keyword evidence="2" id="KW-0808">Transferase</keyword>
<dbReference type="EMBL" id="AZEH01000025">
    <property type="protein sequence ID" value="KRL05392.1"/>
    <property type="molecule type" value="Genomic_DNA"/>
</dbReference>
<dbReference type="SUPFAM" id="SSF55729">
    <property type="entry name" value="Acyl-CoA N-acyltransferases (Nat)"/>
    <property type="match status" value="1"/>
</dbReference>
<dbReference type="InterPro" id="IPR016181">
    <property type="entry name" value="Acyl_CoA_acyltransferase"/>
</dbReference>
<protein>
    <submittedName>
        <fullName evidence="2">Acetyltransferase</fullName>
    </submittedName>
</protein>
<reference evidence="2 3" key="1">
    <citation type="journal article" date="2015" name="Genome Announc.">
        <title>Expanding the biotechnology potential of lactobacilli through comparative genomics of 213 strains and associated genera.</title>
        <authorList>
            <person name="Sun Z."/>
            <person name="Harris H.M."/>
            <person name="McCann A."/>
            <person name="Guo C."/>
            <person name="Argimon S."/>
            <person name="Zhang W."/>
            <person name="Yang X."/>
            <person name="Jeffery I.B."/>
            <person name="Cooney J.C."/>
            <person name="Kagawa T.F."/>
            <person name="Liu W."/>
            <person name="Song Y."/>
            <person name="Salvetti E."/>
            <person name="Wrobel A."/>
            <person name="Rasinkangas P."/>
            <person name="Parkhill J."/>
            <person name="Rea M.C."/>
            <person name="O'Sullivan O."/>
            <person name="Ritari J."/>
            <person name="Douillard F.P."/>
            <person name="Paul Ross R."/>
            <person name="Yang R."/>
            <person name="Briner A.E."/>
            <person name="Felis G.E."/>
            <person name="de Vos W.M."/>
            <person name="Barrangou R."/>
            <person name="Klaenhammer T.R."/>
            <person name="Caufield P.W."/>
            <person name="Cui Y."/>
            <person name="Zhang H."/>
            <person name="O'Toole P.W."/>
        </authorList>
    </citation>
    <scope>NUCLEOTIDE SEQUENCE [LARGE SCALE GENOMIC DNA]</scope>
    <source>
        <strain evidence="2 3">DSM 19972</strain>
    </source>
</reference>
<gene>
    <name evidence="2" type="ORF">FD46_GL000799</name>
</gene>
<dbReference type="AlphaFoldDB" id="A0A0R1MB81"/>
<dbReference type="Proteomes" id="UP000051686">
    <property type="component" value="Unassembled WGS sequence"/>
</dbReference>
<comment type="caution">
    <text evidence="2">The sequence shown here is derived from an EMBL/GenBank/DDBJ whole genome shotgun (WGS) entry which is preliminary data.</text>
</comment>